<evidence type="ECO:0000313" key="2">
    <source>
        <dbReference type="EMBL" id="KAK0523296.1"/>
    </source>
</evidence>
<dbReference type="Proteomes" id="UP001176521">
    <property type="component" value="Unassembled WGS sequence"/>
</dbReference>
<feature type="compositionally biased region" description="Low complexity" evidence="1">
    <location>
        <begin position="394"/>
        <end position="411"/>
    </location>
</feature>
<accession>A0AAN6G6B9</accession>
<dbReference type="EMBL" id="JAPDMQ010000524">
    <property type="protein sequence ID" value="KAK0523296.1"/>
    <property type="molecule type" value="Genomic_DNA"/>
</dbReference>
<proteinExistence type="predicted"/>
<name>A0AAN6G6B9_9BASI</name>
<reference evidence="2" key="1">
    <citation type="journal article" date="2023" name="PhytoFront">
        <title>Draft Genome Resources of Seven Strains of Tilletia horrida, Causal Agent of Kernel Smut of Rice.</title>
        <authorList>
            <person name="Khanal S."/>
            <person name="Antony Babu S."/>
            <person name="Zhou X.G."/>
        </authorList>
    </citation>
    <scope>NUCLEOTIDE SEQUENCE</scope>
    <source>
        <strain evidence="2">TX3</strain>
    </source>
</reference>
<evidence type="ECO:0000256" key="1">
    <source>
        <dbReference type="SAM" id="MobiDB-lite"/>
    </source>
</evidence>
<protein>
    <submittedName>
        <fullName evidence="2">Uncharacterized protein</fullName>
    </submittedName>
</protein>
<gene>
    <name evidence="2" type="ORF">OC842_006194</name>
</gene>
<comment type="caution">
    <text evidence="2">The sequence shown here is derived from an EMBL/GenBank/DDBJ whole genome shotgun (WGS) entry which is preliminary data.</text>
</comment>
<organism evidence="2 3">
    <name type="scientific">Tilletia horrida</name>
    <dbReference type="NCBI Taxonomy" id="155126"/>
    <lineage>
        <taxon>Eukaryota</taxon>
        <taxon>Fungi</taxon>
        <taxon>Dikarya</taxon>
        <taxon>Basidiomycota</taxon>
        <taxon>Ustilaginomycotina</taxon>
        <taxon>Exobasidiomycetes</taxon>
        <taxon>Tilletiales</taxon>
        <taxon>Tilletiaceae</taxon>
        <taxon>Tilletia</taxon>
    </lineage>
</organism>
<sequence>MCQRVKTQCSASYDWTQLGKNDWVDQACRMYLLRMGSSDMLVIFSLEVGSVKYDPVLSSLRARLIFLSMLLQAAAESLVLAGCPPAAARSRLAAYQPFWDEVDDVKATLKAVQGALFSLRNEAAANTDLSPEEEQERASLVSDKVVQGNSLHLKATGQPWSEERIKQWDGYIASLPQDRDWRHTIMPSSGRIPFPLSVAPASEEHKAWFCSRAQDVDLVRAAVMADAVHRVPFSADTKSGWDEYTATRSRALAARAIDHELNVSPIHAEDAMLRILRQNGTLPVYSMSCSNCGLGYLADHNTQHRCRPDGLLMRITDLHLERRVLLAAFEVADALGIEDGHSLTIHELHQVLQGSNIFGMSRTVAREDHADETAQVEAELEVDEASRPTIHSESTTWSTTACSGSSSSCYA</sequence>
<evidence type="ECO:0000313" key="3">
    <source>
        <dbReference type="Proteomes" id="UP001176521"/>
    </source>
</evidence>
<dbReference type="AlphaFoldDB" id="A0AAN6G6B9"/>
<keyword evidence="3" id="KW-1185">Reference proteome</keyword>
<feature type="region of interest" description="Disordered" evidence="1">
    <location>
        <begin position="382"/>
        <end position="411"/>
    </location>
</feature>